<evidence type="ECO:0000313" key="1">
    <source>
        <dbReference type="EMBL" id="AIQ63116.1"/>
    </source>
</evidence>
<dbReference type="RefSeq" id="WP_038694568.1">
    <property type="nucleotide sequence ID" value="NZ_CP009286.1"/>
</dbReference>
<protein>
    <submittedName>
        <fullName evidence="1">Uncharacterized protein</fullName>
    </submittedName>
</protein>
<evidence type="ECO:0000313" key="2">
    <source>
        <dbReference type="Proteomes" id="UP000029507"/>
    </source>
</evidence>
<dbReference type="STRING" id="169760.PSTEL_08430"/>
<proteinExistence type="predicted"/>
<organism evidence="1 2">
    <name type="scientific">Paenibacillus stellifer</name>
    <dbReference type="NCBI Taxonomy" id="169760"/>
    <lineage>
        <taxon>Bacteria</taxon>
        <taxon>Bacillati</taxon>
        <taxon>Bacillota</taxon>
        <taxon>Bacilli</taxon>
        <taxon>Bacillales</taxon>
        <taxon>Paenibacillaceae</taxon>
        <taxon>Paenibacillus</taxon>
    </lineage>
</organism>
<sequence>MLMVTVVLLALAAGARELIPLIRKRLFKDAAVCGALSLAAITCAGVAASGKVLPSPLQMIFVLFKPLRLLMSSLFPPA</sequence>
<gene>
    <name evidence="1" type="ORF">PSTEL_08430</name>
</gene>
<dbReference type="Proteomes" id="UP000029507">
    <property type="component" value="Chromosome"/>
</dbReference>
<keyword evidence="2" id="KW-1185">Reference proteome</keyword>
<dbReference type="OrthoDB" id="1451648at1239"/>
<accession>A0A089LNI0</accession>
<dbReference type="KEGG" id="pste:PSTEL_08430"/>
<dbReference type="HOGENOM" id="CLU_2618754_0_0_9"/>
<dbReference type="EMBL" id="CP009286">
    <property type="protein sequence ID" value="AIQ63116.1"/>
    <property type="molecule type" value="Genomic_DNA"/>
</dbReference>
<dbReference type="AlphaFoldDB" id="A0A089LNI0"/>
<reference evidence="1 2" key="1">
    <citation type="submission" date="2014-08" db="EMBL/GenBank/DDBJ databases">
        <title>Comparative genomics of the Paenibacillus odorifer group.</title>
        <authorList>
            <person name="den Bakker H.C."/>
            <person name="Tsai Y.-C."/>
            <person name="Martin N."/>
            <person name="Korlach J."/>
            <person name="Wiedmann M."/>
        </authorList>
    </citation>
    <scope>NUCLEOTIDE SEQUENCE [LARGE SCALE GENOMIC DNA]</scope>
    <source>
        <strain evidence="1 2">DSM 14472</strain>
    </source>
</reference>
<name>A0A089LNI0_9BACL</name>